<comment type="caution">
    <text evidence="23">The sequence shown here is derived from an EMBL/GenBank/DDBJ whole genome shotgun (WGS) entry which is preliminary data.</text>
</comment>
<dbReference type="GO" id="GO:0004022">
    <property type="term" value="F:alcohol dehydrogenase (NAD+) activity"/>
    <property type="evidence" value="ECO:0007669"/>
    <property type="project" value="UniProtKB-EC"/>
</dbReference>
<organism evidence="23 24">
    <name type="scientific">Escallonia herrerae</name>
    <dbReference type="NCBI Taxonomy" id="1293975"/>
    <lineage>
        <taxon>Eukaryota</taxon>
        <taxon>Viridiplantae</taxon>
        <taxon>Streptophyta</taxon>
        <taxon>Embryophyta</taxon>
        <taxon>Tracheophyta</taxon>
        <taxon>Spermatophyta</taxon>
        <taxon>Magnoliopsida</taxon>
        <taxon>eudicotyledons</taxon>
        <taxon>Gunneridae</taxon>
        <taxon>Pentapetalae</taxon>
        <taxon>asterids</taxon>
        <taxon>campanulids</taxon>
        <taxon>Escalloniales</taxon>
        <taxon>Escalloniaceae</taxon>
        <taxon>Escallonia</taxon>
    </lineage>
</organism>
<comment type="catalytic activity">
    <reaction evidence="17">
        <text>S-(hydroxymethyl)glutathione + NAD(+) = S-formylglutathione + NADH + H(+)</text>
        <dbReference type="Rhea" id="RHEA:19985"/>
        <dbReference type="ChEBI" id="CHEBI:15378"/>
        <dbReference type="ChEBI" id="CHEBI:57540"/>
        <dbReference type="ChEBI" id="CHEBI:57688"/>
        <dbReference type="ChEBI" id="CHEBI:57945"/>
        <dbReference type="ChEBI" id="CHEBI:58758"/>
        <dbReference type="EC" id="1.1.1.284"/>
    </reaction>
</comment>
<dbReference type="CDD" id="cd08300">
    <property type="entry name" value="alcohol_DH_class_III"/>
    <property type="match status" value="1"/>
</dbReference>
<dbReference type="FunFam" id="3.90.180.10:FF:000001">
    <property type="entry name" value="S-(hydroxymethyl)glutathione dehydrogenase"/>
    <property type="match status" value="1"/>
</dbReference>
<comment type="similarity">
    <text evidence="3">Belongs to the zinc-containing alcohol dehydrogenase family. Class-III subfamily.</text>
</comment>
<evidence type="ECO:0000256" key="18">
    <source>
        <dbReference type="ARBA" id="ARBA00049164"/>
    </source>
</evidence>
<dbReference type="EC" id="1.1.1.1" evidence="6"/>
<dbReference type="PROSITE" id="PS00059">
    <property type="entry name" value="ADH_ZINC"/>
    <property type="match status" value="1"/>
</dbReference>
<dbReference type="FunFam" id="3.40.50.720:FF:000003">
    <property type="entry name" value="S-(hydroxymethyl)glutathione dehydrogenase"/>
    <property type="match status" value="1"/>
</dbReference>
<keyword evidence="12" id="KW-0520">NAD</keyword>
<comment type="subunit">
    <text evidence="4">Homodimer.</text>
</comment>
<dbReference type="AlphaFoldDB" id="A0AA88VI43"/>
<dbReference type="InterPro" id="IPR013154">
    <property type="entry name" value="ADH-like_N"/>
</dbReference>
<accession>A0AA88VI43</accession>
<dbReference type="GO" id="GO:0051903">
    <property type="term" value="F:S-(hydroxymethyl)glutathione dehydrogenase [NAD(P)+] activity"/>
    <property type="evidence" value="ECO:0007669"/>
    <property type="project" value="UniProtKB-EC"/>
</dbReference>
<evidence type="ECO:0000256" key="5">
    <source>
        <dbReference type="ARBA" id="ARBA00012309"/>
    </source>
</evidence>
<proteinExistence type="inferred from homology"/>
<dbReference type="Gene3D" id="3.40.50.720">
    <property type="entry name" value="NAD(P)-binding Rossmann-like Domain"/>
    <property type="match status" value="1"/>
</dbReference>
<keyword evidence="10 20" id="KW-0862">Zinc</keyword>
<evidence type="ECO:0000256" key="20">
    <source>
        <dbReference type="RuleBase" id="RU361277"/>
    </source>
</evidence>
<feature type="domain" description="Alcohol dehydrogenase-like N-terminal" evidence="22">
    <location>
        <begin position="34"/>
        <end position="163"/>
    </location>
</feature>
<keyword evidence="11" id="KW-0560">Oxidoreductase</keyword>
<comment type="catalytic activity">
    <reaction evidence="18">
        <text>a secondary alcohol + NAD(+) = a ketone + NADH + H(+)</text>
        <dbReference type="Rhea" id="RHEA:10740"/>
        <dbReference type="ChEBI" id="CHEBI:15378"/>
        <dbReference type="ChEBI" id="CHEBI:17087"/>
        <dbReference type="ChEBI" id="CHEBI:35681"/>
        <dbReference type="ChEBI" id="CHEBI:57540"/>
        <dbReference type="ChEBI" id="CHEBI:57945"/>
        <dbReference type="EC" id="1.1.1.1"/>
    </reaction>
</comment>
<comment type="cofactor">
    <cofactor evidence="1 20">
        <name>Zn(2+)</name>
        <dbReference type="ChEBI" id="CHEBI:29105"/>
    </cofactor>
</comment>
<dbReference type="InterPro" id="IPR036291">
    <property type="entry name" value="NAD(P)-bd_dom_sf"/>
</dbReference>
<comment type="catalytic activity">
    <reaction evidence="19">
        <text>a primary alcohol + NAD(+) = an aldehyde + NADH + H(+)</text>
        <dbReference type="Rhea" id="RHEA:10736"/>
        <dbReference type="ChEBI" id="CHEBI:15378"/>
        <dbReference type="ChEBI" id="CHEBI:15734"/>
        <dbReference type="ChEBI" id="CHEBI:17478"/>
        <dbReference type="ChEBI" id="CHEBI:57540"/>
        <dbReference type="ChEBI" id="CHEBI:57945"/>
        <dbReference type="EC" id="1.1.1.1"/>
    </reaction>
</comment>
<evidence type="ECO:0000256" key="1">
    <source>
        <dbReference type="ARBA" id="ARBA00001947"/>
    </source>
</evidence>
<feature type="domain" description="Alcohol dehydrogenase-like C-terminal" evidence="21">
    <location>
        <begin position="261"/>
        <end position="388"/>
    </location>
</feature>
<keyword evidence="24" id="KW-1185">Reference proteome</keyword>
<evidence type="ECO:0000256" key="12">
    <source>
        <dbReference type="ARBA" id="ARBA00023027"/>
    </source>
</evidence>
<reference evidence="23" key="1">
    <citation type="submission" date="2022-12" db="EMBL/GenBank/DDBJ databases">
        <title>Draft genome assemblies for two species of Escallonia (Escalloniales).</title>
        <authorList>
            <person name="Chanderbali A."/>
            <person name="Dervinis C."/>
            <person name="Anghel I."/>
            <person name="Soltis D."/>
            <person name="Soltis P."/>
            <person name="Zapata F."/>
        </authorList>
    </citation>
    <scope>NUCLEOTIDE SEQUENCE</scope>
    <source>
        <strain evidence="23">UCBG64.0493</strain>
        <tissue evidence="23">Leaf</tissue>
    </source>
</reference>
<evidence type="ECO:0000256" key="6">
    <source>
        <dbReference type="ARBA" id="ARBA00013190"/>
    </source>
</evidence>
<evidence type="ECO:0000259" key="21">
    <source>
        <dbReference type="Pfam" id="PF00107"/>
    </source>
</evidence>
<gene>
    <name evidence="23" type="ORF">RJ639_014409</name>
</gene>
<evidence type="ECO:0000256" key="7">
    <source>
        <dbReference type="ARBA" id="ARBA00020108"/>
    </source>
</evidence>
<evidence type="ECO:0000256" key="17">
    <source>
        <dbReference type="ARBA" id="ARBA00048110"/>
    </source>
</evidence>
<dbReference type="GO" id="GO:0005829">
    <property type="term" value="C:cytosol"/>
    <property type="evidence" value="ECO:0007669"/>
    <property type="project" value="TreeGrafter"/>
</dbReference>
<name>A0AA88VI43_9ASTE</name>
<dbReference type="Gene3D" id="3.90.180.10">
    <property type="entry name" value="Medium-chain alcohol dehydrogenases, catalytic domain"/>
    <property type="match status" value="1"/>
</dbReference>
<sequence>MATQGQVITCKAAVAWEANKPLVIEEVQVAPPQAGEVRVKILFTALCHTDAYTWSGKDPEGLFPCILGHEAAGIIESVGEGVTEVQPGDHVIPCYQAECRECKFCKSGKTNLCGKVRAATGVGVMMNDRKSRFSVKGTPIYHFMGTSTFSEYTVVHDVSVARIDPKAPLEKVCLLGCGVPTGIGHLVSMVELGKLILNHQPSISIIILITSAPYDTGKMAPYISRVAATTPSIILLCLGAVWNTAKVEAGSIVAVFGLGTVGLAVAEGAKTAGASRIIGIDIDSKKFEIAKNFGVTEFVNPKDHDKPIQQVIVDLTDGGVDYSFECIGNVSIMRAALECCHKGWGTSVIVGVAASGQEICTRPFQLVTGRVWKGTAFGGFKSRSQVPWLVEKYMKNEIKVDEYITHNLTLAEINKAFDLMHEGGCLRLLSHHPRHDPTFLGLVIVIICIPAMASDIHSRCFILVRNPQEFKLMEHCEQCSHGGAHPTGNYQNLNNMRCNEP</sequence>
<comment type="catalytic activity">
    <reaction evidence="16">
        <text>S-(hydroxymethyl)glutathione + NADP(+) = S-formylglutathione + NADPH + H(+)</text>
        <dbReference type="Rhea" id="RHEA:19981"/>
        <dbReference type="ChEBI" id="CHEBI:15378"/>
        <dbReference type="ChEBI" id="CHEBI:57688"/>
        <dbReference type="ChEBI" id="CHEBI:57783"/>
        <dbReference type="ChEBI" id="CHEBI:58349"/>
        <dbReference type="ChEBI" id="CHEBI:58758"/>
        <dbReference type="EC" id="1.1.1.284"/>
    </reaction>
</comment>
<dbReference type="EC" id="1.1.1.284" evidence="5"/>
<evidence type="ECO:0000256" key="11">
    <source>
        <dbReference type="ARBA" id="ARBA00023002"/>
    </source>
</evidence>
<dbReference type="PANTHER" id="PTHR43880:SF58">
    <property type="entry name" value="ALCOHOL DEHYDROGENASE CLASS-3"/>
    <property type="match status" value="1"/>
</dbReference>
<evidence type="ECO:0000313" key="24">
    <source>
        <dbReference type="Proteomes" id="UP001188597"/>
    </source>
</evidence>
<evidence type="ECO:0000256" key="16">
    <source>
        <dbReference type="ARBA" id="ARBA00047793"/>
    </source>
</evidence>
<dbReference type="InterPro" id="IPR011032">
    <property type="entry name" value="GroES-like_sf"/>
</dbReference>
<evidence type="ECO:0000256" key="2">
    <source>
        <dbReference type="ARBA" id="ARBA00004496"/>
    </source>
</evidence>
<evidence type="ECO:0000256" key="8">
    <source>
        <dbReference type="ARBA" id="ARBA00022490"/>
    </source>
</evidence>
<evidence type="ECO:0000256" key="15">
    <source>
        <dbReference type="ARBA" id="ARBA00033399"/>
    </source>
</evidence>
<evidence type="ECO:0000256" key="9">
    <source>
        <dbReference type="ARBA" id="ARBA00022723"/>
    </source>
</evidence>
<dbReference type="Pfam" id="PF00107">
    <property type="entry name" value="ADH_zinc_N"/>
    <property type="match status" value="1"/>
</dbReference>
<comment type="subcellular location">
    <subcellularLocation>
        <location evidence="2">Cytoplasm</location>
    </subcellularLocation>
</comment>
<evidence type="ECO:0000256" key="14">
    <source>
        <dbReference type="ARBA" id="ARBA00032767"/>
    </source>
</evidence>
<evidence type="ECO:0000256" key="19">
    <source>
        <dbReference type="ARBA" id="ARBA00049243"/>
    </source>
</evidence>
<evidence type="ECO:0000313" key="23">
    <source>
        <dbReference type="EMBL" id="KAK3007563.1"/>
    </source>
</evidence>
<dbReference type="InterPro" id="IPR014183">
    <property type="entry name" value="ADH_3"/>
</dbReference>
<dbReference type="InterPro" id="IPR013149">
    <property type="entry name" value="ADH-like_C"/>
</dbReference>
<keyword evidence="9 20" id="KW-0479">Metal-binding</keyword>
<dbReference type="EMBL" id="JAVXUP010001848">
    <property type="protein sequence ID" value="KAK3007563.1"/>
    <property type="molecule type" value="Genomic_DNA"/>
</dbReference>
<dbReference type="SUPFAM" id="SSF50129">
    <property type="entry name" value="GroES-like"/>
    <property type="match status" value="2"/>
</dbReference>
<dbReference type="InterPro" id="IPR002328">
    <property type="entry name" value="ADH_Zn_CS"/>
</dbReference>
<dbReference type="Proteomes" id="UP001188597">
    <property type="component" value="Unassembled WGS sequence"/>
</dbReference>
<dbReference type="PANTHER" id="PTHR43880">
    <property type="entry name" value="ALCOHOL DEHYDROGENASE"/>
    <property type="match status" value="1"/>
</dbReference>
<evidence type="ECO:0000256" key="10">
    <source>
        <dbReference type="ARBA" id="ARBA00022833"/>
    </source>
</evidence>
<evidence type="ECO:0000256" key="13">
    <source>
        <dbReference type="ARBA" id="ARBA00031007"/>
    </source>
</evidence>
<protein>
    <recommendedName>
        <fullName evidence="7">Alcohol dehydrogenase class-3</fullName>
        <ecNumber evidence="6">1.1.1.1</ecNumber>
        <ecNumber evidence="5">1.1.1.284</ecNumber>
    </recommendedName>
    <alternativeName>
        <fullName evidence="15">Alcohol dehydrogenase class-III</fullName>
    </alternativeName>
    <alternativeName>
        <fullName evidence="13">Glutathione-dependent formaldehyde dehydrogenase</fullName>
    </alternativeName>
    <alternativeName>
        <fullName evidence="14">S-(hydroxymethyl)glutathione dehydrogenase</fullName>
    </alternativeName>
</protein>
<dbReference type="Pfam" id="PF08240">
    <property type="entry name" value="ADH_N"/>
    <property type="match status" value="1"/>
</dbReference>
<dbReference type="SUPFAM" id="SSF51735">
    <property type="entry name" value="NAD(P)-binding Rossmann-fold domains"/>
    <property type="match status" value="1"/>
</dbReference>
<evidence type="ECO:0000256" key="3">
    <source>
        <dbReference type="ARBA" id="ARBA00010902"/>
    </source>
</evidence>
<dbReference type="GO" id="GO:0008270">
    <property type="term" value="F:zinc ion binding"/>
    <property type="evidence" value="ECO:0007669"/>
    <property type="project" value="InterPro"/>
</dbReference>
<evidence type="ECO:0000256" key="4">
    <source>
        <dbReference type="ARBA" id="ARBA00011738"/>
    </source>
</evidence>
<keyword evidence="8" id="KW-0963">Cytoplasm</keyword>
<dbReference type="GO" id="GO:0046294">
    <property type="term" value="P:formaldehyde catabolic process"/>
    <property type="evidence" value="ECO:0007669"/>
    <property type="project" value="InterPro"/>
</dbReference>
<evidence type="ECO:0000259" key="22">
    <source>
        <dbReference type="Pfam" id="PF08240"/>
    </source>
</evidence>